<dbReference type="CDD" id="cd05568">
    <property type="entry name" value="PTS_IIB_bgl_like"/>
    <property type="match status" value="1"/>
</dbReference>
<dbReference type="InterPro" id="IPR013011">
    <property type="entry name" value="PTS_EIIB_2"/>
</dbReference>
<organism evidence="9 10">
    <name type="scientific">Neobacillus thermocopriae</name>
    <dbReference type="NCBI Taxonomy" id="1215031"/>
    <lineage>
        <taxon>Bacteria</taxon>
        <taxon>Bacillati</taxon>
        <taxon>Bacillota</taxon>
        <taxon>Bacilli</taxon>
        <taxon>Bacillales</taxon>
        <taxon>Bacillaceae</taxon>
        <taxon>Neobacillus</taxon>
    </lineage>
</organism>
<keyword evidence="1" id="KW-0808">Transferase</keyword>
<keyword evidence="5" id="KW-0804">Transcription</keyword>
<dbReference type="PROSITE" id="PS51099">
    <property type="entry name" value="PTS_EIIB_TYPE_2"/>
    <property type="match status" value="1"/>
</dbReference>
<dbReference type="SUPFAM" id="SSF63520">
    <property type="entry name" value="PTS-regulatory domain, PRD"/>
    <property type="match status" value="2"/>
</dbReference>
<dbReference type="InterPro" id="IPR036095">
    <property type="entry name" value="PTS_EIIB-like_sf"/>
</dbReference>
<dbReference type="Proteomes" id="UP000481621">
    <property type="component" value="Unassembled WGS sequence"/>
</dbReference>
<dbReference type="PROSITE" id="PS00372">
    <property type="entry name" value="PTS_EIIA_TYPE_2_HIS"/>
    <property type="match status" value="1"/>
</dbReference>
<dbReference type="InterPro" id="IPR036388">
    <property type="entry name" value="WH-like_DNA-bd_sf"/>
</dbReference>
<dbReference type="InterPro" id="IPR016152">
    <property type="entry name" value="PTrfase/Anion_transptr"/>
</dbReference>
<dbReference type="PROSITE" id="PS51094">
    <property type="entry name" value="PTS_EIIA_TYPE_2"/>
    <property type="match status" value="1"/>
</dbReference>
<feature type="domain" description="PTS EIIA type-2" evidence="6">
    <location>
        <begin position="557"/>
        <end position="700"/>
    </location>
</feature>
<evidence type="ECO:0000313" key="9">
    <source>
        <dbReference type="EMBL" id="NEX79628.1"/>
    </source>
</evidence>
<dbReference type="InterPro" id="IPR036390">
    <property type="entry name" value="WH_DNA-bd_sf"/>
</dbReference>
<dbReference type="CDD" id="cd00211">
    <property type="entry name" value="PTS_IIA_fru"/>
    <property type="match status" value="1"/>
</dbReference>
<dbReference type="GO" id="GO:0008982">
    <property type="term" value="F:protein-N(PI)-phosphohistidine-sugar phosphotransferase activity"/>
    <property type="evidence" value="ECO:0007669"/>
    <property type="project" value="InterPro"/>
</dbReference>
<dbReference type="Pfam" id="PF05043">
    <property type="entry name" value="Mga"/>
    <property type="match status" value="1"/>
</dbReference>
<dbReference type="PANTHER" id="PTHR30185:SF9">
    <property type="entry name" value="MANNITOL-SPECIFIC PHOSPHOTRANSFERASE ENZYME IIA COMPONENT"/>
    <property type="match status" value="1"/>
</dbReference>
<keyword evidence="2" id="KW-0677">Repeat</keyword>
<gene>
    <name evidence="9" type="ORF">G4Z05_12245</name>
</gene>
<name>A0A6B3TT15_9BACI</name>
<dbReference type="Pfam" id="PF00359">
    <property type="entry name" value="PTS_EIIA_2"/>
    <property type="match status" value="1"/>
</dbReference>
<evidence type="ECO:0000256" key="5">
    <source>
        <dbReference type="ARBA" id="ARBA00023163"/>
    </source>
</evidence>
<dbReference type="EMBL" id="JAAIUV010000020">
    <property type="protein sequence ID" value="NEX79628.1"/>
    <property type="molecule type" value="Genomic_DNA"/>
</dbReference>
<dbReference type="InterPro" id="IPR011608">
    <property type="entry name" value="PRD"/>
</dbReference>
<evidence type="ECO:0000256" key="4">
    <source>
        <dbReference type="ARBA" id="ARBA00023159"/>
    </source>
</evidence>
<evidence type="ECO:0000256" key="3">
    <source>
        <dbReference type="ARBA" id="ARBA00023015"/>
    </source>
</evidence>
<keyword evidence="4" id="KW-0010">Activator</keyword>
<dbReference type="Pfam" id="PF00874">
    <property type="entry name" value="PRD"/>
    <property type="match status" value="2"/>
</dbReference>
<dbReference type="PANTHER" id="PTHR30185">
    <property type="entry name" value="CRYPTIC BETA-GLUCOSIDE BGL OPERON ANTITERMINATOR"/>
    <property type="match status" value="1"/>
</dbReference>
<feature type="domain" description="PRD" evidence="8">
    <location>
        <begin position="309"/>
        <end position="416"/>
    </location>
</feature>
<evidence type="ECO:0000256" key="2">
    <source>
        <dbReference type="ARBA" id="ARBA00022737"/>
    </source>
</evidence>
<dbReference type="SUPFAM" id="SSF46785">
    <property type="entry name" value="Winged helix' DNA-binding domain"/>
    <property type="match status" value="1"/>
</dbReference>
<accession>A0A6B3TT15</accession>
<dbReference type="Gene3D" id="1.10.1790.10">
    <property type="entry name" value="PRD domain"/>
    <property type="match status" value="2"/>
</dbReference>
<dbReference type="InterPro" id="IPR036634">
    <property type="entry name" value="PRD_sf"/>
</dbReference>
<dbReference type="InterPro" id="IPR050661">
    <property type="entry name" value="BglG_antiterminators"/>
</dbReference>
<evidence type="ECO:0000313" key="10">
    <source>
        <dbReference type="Proteomes" id="UP000481621"/>
    </source>
</evidence>
<feature type="domain" description="PRD" evidence="8">
    <location>
        <begin position="198"/>
        <end position="303"/>
    </location>
</feature>
<feature type="domain" description="PTS EIIB type-2" evidence="7">
    <location>
        <begin position="421"/>
        <end position="510"/>
    </location>
</feature>
<dbReference type="SUPFAM" id="SSF52794">
    <property type="entry name" value="PTS system IIB component-like"/>
    <property type="match status" value="1"/>
</dbReference>
<protein>
    <submittedName>
        <fullName evidence="9">BglG family transcription antiterminator</fullName>
    </submittedName>
</protein>
<reference evidence="9" key="1">
    <citation type="submission" date="2020-02" db="EMBL/GenBank/DDBJ databases">
        <title>Bacillus sedimentmangrovi sp. nov., isolated from sediment of the mangrove ecosystem.</title>
        <authorList>
            <person name="Liu G."/>
        </authorList>
    </citation>
    <scope>NUCLEOTIDE SEQUENCE [LARGE SCALE GENOMIC DNA]</scope>
    <source>
        <strain evidence="9">SgZ-7</strain>
    </source>
</reference>
<dbReference type="SUPFAM" id="SSF55804">
    <property type="entry name" value="Phoshotransferase/anion transport protein"/>
    <property type="match status" value="1"/>
</dbReference>
<sequence length="703" mass="81340">MVLDQRCMAILNKVVYASAYVSPSEIMEELNISKRTVYYDVEKINGWLKDQNIELLSYVRSAGFYLSEEGKKRVKEKLASFDKKKSYEFSPRERMAWAAILILTRENKIFLQDLLDQLNVSRSTLLSDMKQLKAQLIPFHVQLKFQRSSGYYIEGQEQDKRKLLLYFLSQVMTNRNWNELLSEIQMTVHSKDPLPLDLLQRSDLEQIYEIINECERFTGVHYTDEVIQALSAHLFLLIKRFTQGKYIQMDPVEKEVIQETTEYQAAHFICQKVESAFRVSVPEDEVFYLTTYLLGAKISDYRLSEVENQQLVHLKQMIKLMVDDFQKLACVFFQNRQELERNLYIHLKPAFFRIKYGIEYDHPLSESLKHTYHDLFVLTKKVVHHFEYVLGKPVSDDEIAYIAMHFGGWLDKEGVKVAKRKKAMVVCASGIGTSRILQKQIEDLLPTVDVIQVLTVREYEKVNLAGMDFVISTTPLEDKGRPVYVVHPILNHAEKTLLLKQIQSTSDGEGTDIEALLSIIRKYADIHQEEKLYQELKSFYQIKKEKMEVKYKPMLNELLTIDKIQFADKTESWEEAIRMAAKPLVADQSIQTSYVEAMIENVKEMGPYIVIAPGIALPHARPDAGVNRLGMSFLRLKESCSFSDKPDHQVQLFFVLAAIDNETHLKALSQLSNMLSDGNTLEKLKTAQTAGEVEEIINQFSKE</sequence>
<dbReference type="Gene3D" id="3.40.930.10">
    <property type="entry name" value="Mannitol-specific EII, Chain A"/>
    <property type="match status" value="1"/>
</dbReference>
<evidence type="ECO:0000256" key="1">
    <source>
        <dbReference type="ARBA" id="ARBA00022679"/>
    </source>
</evidence>
<dbReference type="RefSeq" id="WP_163252153.1">
    <property type="nucleotide sequence ID" value="NZ_JAAIUV010000020.1"/>
</dbReference>
<dbReference type="Gene3D" id="3.40.50.2300">
    <property type="match status" value="1"/>
</dbReference>
<dbReference type="InterPro" id="IPR007737">
    <property type="entry name" value="Mga_HTH"/>
</dbReference>
<evidence type="ECO:0000259" key="8">
    <source>
        <dbReference type="PROSITE" id="PS51372"/>
    </source>
</evidence>
<evidence type="ECO:0000259" key="7">
    <source>
        <dbReference type="PROSITE" id="PS51099"/>
    </source>
</evidence>
<evidence type="ECO:0000259" key="6">
    <source>
        <dbReference type="PROSITE" id="PS51094"/>
    </source>
</evidence>
<keyword evidence="3" id="KW-0805">Transcription regulation</keyword>
<proteinExistence type="predicted"/>
<dbReference type="InterPro" id="IPR002178">
    <property type="entry name" value="PTS_EIIA_type-2_dom"/>
</dbReference>
<dbReference type="Gene3D" id="1.10.10.10">
    <property type="entry name" value="Winged helix-like DNA-binding domain superfamily/Winged helix DNA-binding domain"/>
    <property type="match status" value="2"/>
</dbReference>
<dbReference type="AlphaFoldDB" id="A0A6B3TT15"/>
<keyword evidence="10" id="KW-1185">Reference proteome</keyword>
<dbReference type="GO" id="GO:0009401">
    <property type="term" value="P:phosphoenolpyruvate-dependent sugar phosphotransferase system"/>
    <property type="evidence" value="ECO:0007669"/>
    <property type="project" value="InterPro"/>
</dbReference>
<dbReference type="GO" id="GO:0006355">
    <property type="term" value="P:regulation of DNA-templated transcription"/>
    <property type="evidence" value="ECO:0007669"/>
    <property type="project" value="InterPro"/>
</dbReference>
<comment type="caution">
    <text evidence="9">The sequence shown here is derived from an EMBL/GenBank/DDBJ whole genome shotgun (WGS) entry which is preliminary data.</text>
</comment>
<dbReference type="PROSITE" id="PS51372">
    <property type="entry name" value="PRD_2"/>
    <property type="match status" value="2"/>
</dbReference>